<dbReference type="SMR" id="A0A1D6I582"/>
<dbReference type="AlphaFoldDB" id="A0A1D6I582"/>
<proteinExistence type="predicted"/>
<organism evidence="1">
    <name type="scientific">Zea mays</name>
    <name type="common">Maize</name>
    <dbReference type="NCBI Taxonomy" id="4577"/>
    <lineage>
        <taxon>Eukaryota</taxon>
        <taxon>Viridiplantae</taxon>
        <taxon>Streptophyta</taxon>
        <taxon>Embryophyta</taxon>
        <taxon>Tracheophyta</taxon>
        <taxon>Spermatophyta</taxon>
        <taxon>Magnoliopsida</taxon>
        <taxon>Liliopsida</taxon>
        <taxon>Poales</taxon>
        <taxon>Poaceae</taxon>
        <taxon>PACMAD clade</taxon>
        <taxon>Panicoideae</taxon>
        <taxon>Andropogonodae</taxon>
        <taxon>Andropogoneae</taxon>
        <taxon>Tripsacinae</taxon>
        <taxon>Zea</taxon>
    </lineage>
</organism>
<dbReference type="EMBL" id="CM007650">
    <property type="protein sequence ID" value="ONM55272.1"/>
    <property type="molecule type" value="Genomic_DNA"/>
</dbReference>
<feature type="non-terminal residue" evidence="1">
    <location>
        <position position="1"/>
    </location>
</feature>
<protein>
    <submittedName>
        <fullName evidence="1">Uncharacterized protein</fullName>
    </submittedName>
</protein>
<sequence length="102" mass="11827">ERTSLCPPAPHAVVLLALGESGDEEPTPHYYLQQWCHRRQETSCWRKLECHPPPPRSFARLSRCRRVQPHVVALRLFQFQIANEVSPSQRATSKRAIQNLRC</sequence>
<gene>
    <name evidence="1" type="ORF">ZEAMMB73_Zm00001d020616</name>
</gene>
<evidence type="ECO:0000313" key="1">
    <source>
        <dbReference type="EMBL" id="ONM55272.1"/>
    </source>
</evidence>
<name>A0A1D6I582_MAIZE</name>
<dbReference type="IntAct" id="A0A1D6I582">
    <property type="interactions" value="1"/>
</dbReference>
<reference evidence="1" key="1">
    <citation type="submission" date="2015-12" db="EMBL/GenBank/DDBJ databases">
        <title>Update maize B73 reference genome by single molecule sequencing technologies.</title>
        <authorList>
            <consortium name="Maize Genome Sequencing Project"/>
            <person name="Ware D."/>
        </authorList>
    </citation>
    <scope>NUCLEOTIDE SEQUENCE [LARGE SCALE GENOMIC DNA]</scope>
    <source>
        <tissue evidence="1">Seedling</tissue>
    </source>
</reference>
<accession>A0A1D6I582</accession>